<keyword evidence="2" id="KW-0285">Flavoprotein</keyword>
<accession>A0A238ZLA0</accession>
<gene>
    <name evidence="8" type="ORF">SAMN06265360_1224</name>
</gene>
<proteinExistence type="inferred from homology"/>
<keyword evidence="5" id="KW-0520">NAD</keyword>
<evidence type="ECO:0000256" key="1">
    <source>
        <dbReference type="ARBA" id="ARBA00005272"/>
    </source>
</evidence>
<evidence type="ECO:0000256" key="3">
    <source>
        <dbReference type="ARBA" id="ARBA00022827"/>
    </source>
</evidence>
<evidence type="ECO:0000256" key="6">
    <source>
        <dbReference type="SAM" id="MobiDB-lite"/>
    </source>
</evidence>
<evidence type="ECO:0000256" key="5">
    <source>
        <dbReference type="ARBA" id="ARBA00023027"/>
    </source>
</evidence>
<dbReference type="PANTHER" id="PTHR43706:SF45">
    <property type="entry name" value="NADH DEHYDROGENASE-LIKE PROTEIN RV1812C"/>
    <property type="match status" value="1"/>
</dbReference>
<dbReference type="InterPro" id="IPR036188">
    <property type="entry name" value="FAD/NAD-bd_sf"/>
</dbReference>
<feature type="region of interest" description="Disordered" evidence="6">
    <location>
        <begin position="431"/>
        <end position="454"/>
    </location>
</feature>
<dbReference type="PRINTS" id="PR00368">
    <property type="entry name" value="FADPNR"/>
</dbReference>
<dbReference type="EMBL" id="FZNW01000022">
    <property type="protein sequence ID" value="SNR83474.1"/>
    <property type="molecule type" value="Genomic_DNA"/>
</dbReference>
<dbReference type="Proteomes" id="UP000198348">
    <property type="component" value="Unassembled WGS sequence"/>
</dbReference>
<organism evidence="8 9">
    <name type="scientific">Haloechinothrix alba</name>
    <dbReference type="NCBI Taxonomy" id="664784"/>
    <lineage>
        <taxon>Bacteria</taxon>
        <taxon>Bacillati</taxon>
        <taxon>Actinomycetota</taxon>
        <taxon>Actinomycetes</taxon>
        <taxon>Pseudonocardiales</taxon>
        <taxon>Pseudonocardiaceae</taxon>
        <taxon>Haloechinothrix</taxon>
    </lineage>
</organism>
<sequence>MRGVHPTHIVVVGGGHAGMTTARALRKQLSVDRATITIIEPRSYMTYQPFLAEAAAGSVEPRHVVVPLREILPNCDVLAGEVTGVSSAANTVTVRVADGNVRQVGYDLLVLAPGSVSKTLPIPGLAEHAIGFKNLGEAIYLRNHVLSRLDAAASTLDEDLRRRLLTFLFVGGGYAGVEAMAELEDMTRAAASYYDTVAAEDMRWILVEAADRIMPEVSANLGQYTLNVLRERGFEAYLNTTLSSVHDGHVELSDGTEFDTDTVVWTAGVTPHPVLRNTDLPLDDRGRVRCTPTLQVEGLRSVFAAGDAARVPDLTSKDSDAVCGPSAQHATRQAKRIATNVLALLHGGKPRKYRHAYAGSVASLGLYQGVAEIYRVRLRGKPAWLAHRAYHLAAMPTWHRKARIAADWLLSLPFRRQVVALGELHHPRREFAMATEAQGTRTAEDDEPVRNRRD</sequence>
<protein>
    <submittedName>
        <fullName evidence="8">NADH dehydrogenase</fullName>
    </submittedName>
</protein>
<dbReference type="Gene3D" id="3.50.50.100">
    <property type="match status" value="1"/>
</dbReference>
<feature type="domain" description="FAD/NAD(P)-binding" evidence="7">
    <location>
        <begin position="8"/>
        <end position="316"/>
    </location>
</feature>
<keyword evidence="9" id="KW-1185">Reference proteome</keyword>
<evidence type="ECO:0000256" key="2">
    <source>
        <dbReference type="ARBA" id="ARBA00022630"/>
    </source>
</evidence>
<dbReference type="AlphaFoldDB" id="A0A238ZLA0"/>
<reference evidence="8 9" key="1">
    <citation type="submission" date="2017-06" db="EMBL/GenBank/DDBJ databases">
        <authorList>
            <person name="Kim H.J."/>
            <person name="Triplett B.A."/>
        </authorList>
    </citation>
    <scope>NUCLEOTIDE SEQUENCE [LARGE SCALE GENOMIC DNA]</scope>
    <source>
        <strain evidence="8 9">DSM 45207</strain>
    </source>
</reference>
<comment type="similarity">
    <text evidence="1">Belongs to the NADH dehydrogenase family.</text>
</comment>
<keyword evidence="4" id="KW-0560">Oxidoreductase</keyword>
<evidence type="ECO:0000256" key="4">
    <source>
        <dbReference type="ARBA" id="ARBA00023002"/>
    </source>
</evidence>
<name>A0A238ZLA0_9PSEU</name>
<dbReference type="SUPFAM" id="SSF51905">
    <property type="entry name" value="FAD/NAD(P)-binding domain"/>
    <property type="match status" value="2"/>
</dbReference>
<keyword evidence="3" id="KW-0274">FAD</keyword>
<evidence type="ECO:0000259" key="7">
    <source>
        <dbReference type="Pfam" id="PF07992"/>
    </source>
</evidence>
<dbReference type="InterPro" id="IPR023753">
    <property type="entry name" value="FAD/NAD-binding_dom"/>
</dbReference>
<evidence type="ECO:0000313" key="9">
    <source>
        <dbReference type="Proteomes" id="UP000198348"/>
    </source>
</evidence>
<dbReference type="Pfam" id="PF07992">
    <property type="entry name" value="Pyr_redox_2"/>
    <property type="match status" value="1"/>
</dbReference>
<dbReference type="PANTHER" id="PTHR43706">
    <property type="entry name" value="NADH DEHYDROGENASE"/>
    <property type="match status" value="1"/>
</dbReference>
<evidence type="ECO:0000313" key="8">
    <source>
        <dbReference type="EMBL" id="SNR83474.1"/>
    </source>
</evidence>
<dbReference type="GO" id="GO:0003954">
    <property type="term" value="F:NADH dehydrogenase activity"/>
    <property type="evidence" value="ECO:0007669"/>
    <property type="project" value="InterPro"/>
</dbReference>
<dbReference type="InterPro" id="IPR045024">
    <property type="entry name" value="NDH-2"/>
</dbReference>